<keyword evidence="2" id="KW-1185">Reference proteome</keyword>
<comment type="caution">
    <text evidence="1">The sequence shown here is derived from an EMBL/GenBank/DDBJ whole genome shotgun (WGS) entry which is preliminary data.</text>
</comment>
<accession>A0A366FHF0</accession>
<gene>
    <name evidence="1" type="ORF">DFR50_110127</name>
</gene>
<evidence type="ECO:0000313" key="1">
    <source>
        <dbReference type="EMBL" id="RBP14102.1"/>
    </source>
</evidence>
<dbReference type="AlphaFoldDB" id="A0A366FHF0"/>
<organism evidence="1 2">
    <name type="scientific">Roseiarcus fermentans</name>
    <dbReference type="NCBI Taxonomy" id="1473586"/>
    <lineage>
        <taxon>Bacteria</taxon>
        <taxon>Pseudomonadati</taxon>
        <taxon>Pseudomonadota</taxon>
        <taxon>Alphaproteobacteria</taxon>
        <taxon>Hyphomicrobiales</taxon>
        <taxon>Roseiarcaceae</taxon>
        <taxon>Roseiarcus</taxon>
    </lineage>
</organism>
<name>A0A366FHF0_9HYPH</name>
<dbReference type="Proteomes" id="UP000253529">
    <property type="component" value="Unassembled WGS sequence"/>
</dbReference>
<reference evidence="1 2" key="1">
    <citation type="submission" date="2018-06" db="EMBL/GenBank/DDBJ databases">
        <title>Genomic Encyclopedia of Type Strains, Phase IV (KMG-IV): sequencing the most valuable type-strain genomes for metagenomic binning, comparative biology and taxonomic classification.</title>
        <authorList>
            <person name="Goeker M."/>
        </authorList>
    </citation>
    <scope>NUCLEOTIDE SEQUENCE [LARGE SCALE GENOMIC DNA]</scope>
    <source>
        <strain evidence="1 2">DSM 24875</strain>
    </source>
</reference>
<protein>
    <submittedName>
        <fullName evidence="1">Uncharacterized protein</fullName>
    </submittedName>
</protein>
<dbReference type="EMBL" id="QNRK01000010">
    <property type="protein sequence ID" value="RBP14102.1"/>
    <property type="molecule type" value="Genomic_DNA"/>
</dbReference>
<dbReference type="RefSeq" id="WP_113889236.1">
    <property type="nucleotide sequence ID" value="NZ_QNRK01000010.1"/>
</dbReference>
<sequence>MAIEKRTFTSSEKAKAAIDELGAKGFKEVKASFKPDKVLVAVTAPFGDGAAVAKILDSHGGVATSEEIADEGGKTVAAVRPFDFAKWKDSPTPLSDFFGWSVLKNDYKSPFWPEALSDDPTPLSTKMGWSVLSVVKEGSKIKNPATPLSDLFGWSVLKNDYKSPFWPEALMDDPTPLSNKFGWTVLKDK</sequence>
<dbReference type="OrthoDB" id="8139347at2"/>
<proteinExistence type="predicted"/>
<evidence type="ECO:0000313" key="2">
    <source>
        <dbReference type="Proteomes" id="UP000253529"/>
    </source>
</evidence>